<evidence type="ECO:0000313" key="1">
    <source>
        <dbReference type="EMBL" id="ROZ88143.1"/>
    </source>
</evidence>
<dbReference type="EMBL" id="RKKU01000001">
    <property type="protein sequence ID" value="ROZ88143.1"/>
    <property type="molecule type" value="Genomic_DNA"/>
</dbReference>
<dbReference type="NCBIfam" id="NF041023">
    <property type="entry name" value="PP0621_fam"/>
    <property type="match status" value="1"/>
</dbReference>
<accession>A0ABX9XQJ1</accession>
<dbReference type="InterPro" id="IPR049708">
    <property type="entry name" value="PP0621-like"/>
</dbReference>
<keyword evidence="2" id="KW-1185">Reference proteome</keyword>
<protein>
    <recommendedName>
        <fullName evidence="3">MYND finger</fullName>
    </recommendedName>
</protein>
<organism evidence="1 2">
    <name type="scientific">Pseudomonas neustonica</name>
    <dbReference type="NCBI Taxonomy" id="2487346"/>
    <lineage>
        <taxon>Bacteria</taxon>
        <taxon>Pseudomonadati</taxon>
        <taxon>Pseudomonadota</taxon>
        <taxon>Gammaproteobacteria</taxon>
        <taxon>Pseudomonadales</taxon>
        <taxon>Pseudomonadaceae</taxon>
        <taxon>Pseudomonas</taxon>
    </lineage>
</organism>
<sequence length="77" mass="8856">MGLIKLIILGALIWLALNLWRRTQIVKNRAKGSPSPRDQAPVMVRCAHCQVHLPRDRALRANDNWYCCAEHRDAQPE</sequence>
<name>A0ABX9XQJ1_9PSED</name>
<gene>
    <name evidence="1" type="ORF">EF096_00125</name>
</gene>
<comment type="caution">
    <text evidence="1">The sequence shown here is derived from an EMBL/GenBank/DDBJ whole genome shotgun (WGS) entry which is preliminary data.</text>
</comment>
<evidence type="ECO:0008006" key="3">
    <source>
        <dbReference type="Google" id="ProtNLM"/>
    </source>
</evidence>
<proteinExistence type="predicted"/>
<reference evidence="1 2" key="1">
    <citation type="submission" date="2018-11" db="EMBL/GenBank/DDBJ databases">
        <authorList>
            <person name="Jang G.I."/>
            <person name="Hwang C.Y."/>
        </authorList>
    </citation>
    <scope>NUCLEOTIDE SEQUENCE [LARGE SCALE GENOMIC DNA]</scope>
    <source>
        <strain evidence="1 2">SSM26</strain>
    </source>
</reference>
<evidence type="ECO:0000313" key="2">
    <source>
        <dbReference type="Proteomes" id="UP000275199"/>
    </source>
</evidence>
<dbReference type="Proteomes" id="UP000275199">
    <property type="component" value="Unassembled WGS sequence"/>
</dbReference>